<dbReference type="Proteomes" id="UP001266305">
    <property type="component" value="Unassembled WGS sequence"/>
</dbReference>
<proteinExistence type="predicted"/>
<feature type="region of interest" description="Disordered" evidence="1">
    <location>
        <begin position="1"/>
        <end position="23"/>
    </location>
</feature>
<keyword evidence="3" id="KW-1185">Reference proteome</keyword>
<comment type="caution">
    <text evidence="2">The sequence shown here is derived from an EMBL/GenBank/DDBJ whole genome shotgun (WGS) entry which is preliminary data.</text>
</comment>
<evidence type="ECO:0000313" key="2">
    <source>
        <dbReference type="EMBL" id="KAK2085314.1"/>
    </source>
</evidence>
<evidence type="ECO:0000313" key="3">
    <source>
        <dbReference type="Proteomes" id="UP001266305"/>
    </source>
</evidence>
<evidence type="ECO:0000256" key="1">
    <source>
        <dbReference type="SAM" id="MobiDB-lite"/>
    </source>
</evidence>
<gene>
    <name evidence="2" type="ORF">P7K49_036614</name>
</gene>
<sequence>MEKGSAARTHTHTLNDSPPPASMLAVSRQLMRRRERDETRQAPPRCTSLGLGGFPFSSIGACALPAHNDSSLALLGARLPLSPSICVGKPFPVIPANFWRSPDRMIPGNSHCPLDPLTSINPRPAAVNPTAPRLPPGELP</sequence>
<name>A0ABQ9TKT3_SAGOE</name>
<accession>A0ABQ9TKT3</accession>
<organism evidence="2 3">
    <name type="scientific">Saguinus oedipus</name>
    <name type="common">Cotton-top tamarin</name>
    <name type="synonym">Oedipomidas oedipus</name>
    <dbReference type="NCBI Taxonomy" id="9490"/>
    <lineage>
        <taxon>Eukaryota</taxon>
        <taxon>Metazoa</taxon>
        <taxon>Chordata</taxon>
        <taxon>Craniata</taxon>
        <taxon>Vertebrata</taxon>
        <taxon>Euteleostomi</taxon>
        <taxon>Mammalia</taxon>
        <taxon>Eutheria</taxon>
        <taxon>Euarchontoglires</taxon>
        <taxon>Primates</taxon>
        <taxon>Haplorrhini</taxon>
        <taxon>Platyrrhini</taxon>
        <taxon>Cebidae</taxon>
        <taxon>Callitrichinae</taxon>
        <taxon>Saguinus</taxon>
    </lineage>
</organism>
<protein>
    <submittedName>
        <fullName evidence="2">Uncharacterized protein</fullName>
    </submittedName>
</protein>
<reference evidence="2 3" key="1">
    <citation type="submission" date="2023-05" db="EMBL/GenBank/DDBJ databases">
        <title>B98-5 Cell Line De Novo Hybrid Assembly: An Optical Mapping Approach.</title>
        <authorList>
            <person name="Kananen K."/>
            <person name="Auerbach J.A."/>
            <person name="Kautto E."/>
            <person name="Blachly J.S."/>
        </authorList>
    </citation>
    <scope>NUCLEOTIDE SEQUENCE [LARGE SCALE GENOMIC DNA]</scope>
    <source>
        <strain evidence="2">B95-8</strain>
        <tissue evidence="2">Cell line</tissue>
    </source>
</reference>
<feature type="region of interest" description="Disordered" evidence="1">
    <location>
        <begin position="110"/>
        <end position="140"/>
    </location>
</feature>
<dbReference type="EMBL" id="JASSZA010000021">
    <property type="protein sequence ID" value="KAK2085314.1"/>
    <property type="molecule type" value="Genomic_DNA"/>
</dbReference>